<dbReference type="PANTHER" id="PTHR11735:SF6">
    <property type="entry name" value="TRNA N6-ADENOSINE THREONYLCARBAMOYLTRANSFERASE, MITOCHONDRIAL"/>
    <property type="match status" value="1"/>
</dbReference>
<keyword evidence="11" id="KW-1185">Reference proteome</keyword>
<comment type="catalytic activity">
    <reaction evidence="7 8">
        <text>L-threonylcarbamoyladenylate + adenosine(37) in tRNA = N(6)-L-threonylcarbamoyladenosine(37) in tRNA + AMP + H(+)</text>
        <dbReference type="Rhea" id="RHEA:37059"/>
        <dbReference type="Rhea" id="RHEA-COMP:10162"/>
        <dbReference type="Rhea" id="RHEA-COMP:10163"/>
        <dbReference type="ChEBI" id="CHEBI:15378"/>
        <dbReference type="ChEBI" id="CHEBI:73682"/>
        <dbReference type="ChEBI" id="CHEBI:74411"/>
        <dbReference type="ChEBI" id="CHEBI:74418"/>
        <dbReference type="ChEBI" id="CHEBI:456215"/>
        <dbReference type="EC" id="2.3.1.234"/>
    </reaction>
</comment>
<accession>A0A5C6CCY2</accession>
<feature type="binding site" evidence="8">
    <location>
        <begin position="255"/>
        <end position="259"/>
    </location>
    <ligand>
        <name>substrate</name>
    </ligand>
</feature>
<dbReference type="GO" id="GO:0005737">
    <property type="term" value="C:cytoplasm"/>
    <property type="evidence" value="ECO:0007669"/>
    <property type="project" value="UniProtKB-SubCell"/>
</dbReference>
<dbReference type="PRINTS" id="PR00789">
    <property type="entry name" value="OSIALOPTASE"/>
</dbReference>
<evidence type="ECO:0000256" key="7">
    <source>
        <dbReference type="ARBA" id="ARBA00048117"/>
    </source>
</evidence>
<dbReference type="FunFam" id="3.30.420.40:FF:000040">
    <property type="entry name" value="tRNA N6-adenosine threonylcarbamoyltransferase"/>
    <property type="match status" value="1"/>
</dbReference>
<dbReference type="PANTHER" id="PTHR11735">
    <property type="entry name" value="TRNA N6-ADENOSINE THREONYLCARBAMOYLTRANSFERASE"/>
    <property type="match status" value="1"/>
</dbReference>
<evidence type="ECO:0000256" key="8">
    <source>
        <dbReference type="HAMAP-Rule" id="MF_01445"/>
    </source>
</evidence>
<evidence type="ECO:0000256" key="5">
    <source>
        <dbReference type="ARBA" id="ARBA00023004"/>
    </source>
</evidence>
<dbReference type="EMBL" id="SJPT01000005">
    <property type="protein sequence ID" value="TWU22410.1"/>
    <property type="molecule type" value="Genomic_DNA"/>
</dbReference>
<keyword evidence="5 8" id="KW-0408">Iron</keyword>
<dbReference type="AlphaFoldDB" id="A0A5C6CCY2"/>
<comment type="cofactor">
    <cofactor evidence="8">
        <name>Fe(2+)</name>
        <dbReference type="ChEBI" id="CHEBI:29033"/>
    </cofactor>
    <text evidence="8">Binds 1 Fe(2+) ion per subunit.</text>
</comment>
<feature type="binding site" evidence="8">
    <location>
        <position position="429"/>
    </location>
    <ligand>
        <name>Fe cation</name>
        <dbReference type="ChEBI" id="CHEBI:24875"/>
    </ligand>
</feature>
<dbReference type="Pfam" id="PF00814">
    <property type="entry name" value="TsaD"/>
    <property type="match status" value="1"/>
</dbReference>
<dbReference type="InterPro" id="IPR017861">
    <property type="entry name" value="KAE1/TsaD"/>
</dbReference>
<feature type="binding site" evidence="8">
    <location>
        <position position="288"/>
    </location>
    <ligand>
        <name>substrate</name>
    </ligand>
</feature>
<dbReference type="GO" id="GO:0005506">
    <property type="term" value="F:iron ion binding"/>
    <property type="evidence" value="ECO:0007669"/>
    <property type="project" value="UniProtKB-UniRule"/>
</dbReference>
<dbReference type="FunFam" id="3.30.420.40:FF:000012">
    <property type="entry name" value="tRNA N6-adenosine threonylcarbamoyltransferase"/>
    <property type="match status" value="1"/>
</dbReference>
<dbReference type="NCBIfam" id="TIGR00329">
    <property type="entry name" value="gcp_kae1"/>
    <property type="match status" value="1"/>
</dbReference>
<comment type="similarity">
    <text evidence="8">Belongs to the KAE1 / TsaD family.</text>
</comment>
<gene>
    <name evidence="8 10" type="primary">tsaD</name>
    <name evidence="10" type="ORF">Pla52o_34660</name>
</gene>
<feature type="binding site" evidence="8">
    <location>
        <position position="232"/>
    </location>
    <ligand>
        <name>Fe cation</name>
        <dbReference type="ChEBI" id="CHEBI:24875"/>
    </ligand>
</feature>
<sequence length="461" mass="49363">MANTFSGVEFGANLTNKDVPSTDSLATKLLDSTSLSVRIATVSAGALPFLMCHQYHPGVLAYFEPRNVATWPQLSKAGLPHDPPEIYDLDRFLCQSRRLARLFTQISLPSPSRGGFLTDSILPILTIESTCDETAAAVISDDGAVMGQCIATQEALHERFRGVVPEVAARAHLERILPVIDTAIRQAEVSPDDLDAIAVADRPGLAGSLLVGVVAAKTLAIAWQKPLVTVNHLHAHLYACQLSCESSVYPCVGLIVSGGHTSLYYCTSPLDLEYLGGTIDDAAGEAFDKVGAMLSLGFPGGPAVSKLAAEGKRDAYAFPRSMVHEKHFDFSFSGLKTAVRYAITGPGQQDFASLKIDPTIKADVCASFETAVVDVLVRKSRRALKMRHCKQLIIGGGVAANGYLRDQFHNAAEKDGFALTIAPPELCTDNAVMGAIALEKMRRGDFASFDLDITPGLQRGF</sequence>
<evidence type="ECO:0000256" key="1">
    <source>
        <dbReference type="ARBA" id="ARBA00022490"/>
    </source>
</evidence>
<feature type="binding site" evidence="8">
    <location>
        <position position="401"/>
    </location>
    <ligand>
        <name>substrate</name>
    </ligand>
</feature>
<feature type="binding site" evidence="8">
    <location>
        <position position="301"/>
    </location>
    <ligand>
        <name>substrate</name>
    </ligand>
</feature>
<keyword evidence="2 8" id="KW-0808">Transferase</keyword>
<dbReference type="NCBIfam" id="TIGR03723">
    <property type="entry name" value="T6A_TsaD_YgjD"/>
    <property type="match status" value="1"/>
</dbReference>
<feature type="domain" description="Gcp-like" evidence="9">
    <location>
        <begin position="145"/>
        <end position="435"/>
    </location>
</feature>
<evidence type="ECO:0000256" key="3">
    <source>
        <dbReference type="ARBA" id="ARBA00022694"/>
    </source>
</evidence>
<dbReference type="CDD" id="cd24133">
    <property type="entry name" value="ASKHA_NBD_TsaD_bac"/>
    <property type="match status" value="1"/>
</dbReference>
<name>A0A5C6CCY2_9BACT</name>
<dbReference type="SUPFAM" id="SSF53067">
    <property type="entry name" value="Actin-like ATPase domain"/>
    <property type="match status" value="2"/>
</dbReference>
<dbReference type="Gene3D" id="3.30.420.40">
    <property type="match status" value="2"/>
</dbReference>
<dbReference type="PROSITE" id="PS01016">
    <property type="entry name" value="GLYCOPROTEASE"/>
    <property type="match status" value="1"/>
</dbReference>
<dbReference type="InterPro" id="IPR043129">
    <property type="entry name" value="ATPase_NBD"/>
</dbReference>
<evidence type="ECO:0000256" key="2">
    <source>
        <dbReference type="ARBA" id="ARBA00022679"/>
    </source>
</evidence>
<dbReference type="GO" id="GO:0061711">
    <property type="term" value="F:tRNA N(6)-L-threonylcarbamoyladenine synthase activity"/>
    <property type="evidence" value="ECO:0007669"/>
    <property type="project" value="UniProtKB-EC"/>
</dbReference>
<feature type="binding site" evidence="8">
    <location>
        <position position="236"/>
    </location>
    <ligand>
        <name>Fe cation</name>
        <dbReference type="ChEBI" id="CHEBI:24875"/>
    </ligand>
</feature>
<keyword evidence="1 8" id="KW-0963">Cytoplasm</keyword>
<keyword evidence="6 8" id="KW-0012">Acyltransferase</keyword>
<keyword evidence="3 8" id="KW-0819">tRNA processing</keyword>
<dbReference type="InterPro" id="IPR017860">
    <property type="entry name" value="Peptidase_M22_CS"/>
</dbReference>
<evidence type="ECO:0000256" key="6">
    <source>
        <dbReference type="ARBA" id="ARBA00023315"/>
    </source>
</evidence>
<evidence type="ECO:0000256" key="4">
    <source>
        <dbReference type="ARBA" id="ARBA00022723"/>
    </source>
</evidence>
<reference evidence="10 11" key="1">
    <citation type="submission" date="2019-02" db="EMBL/GenBank/DDBJ databases">
        <title>Deep-cultivation of Planctomycetes and their phenomic and genomic characterization uncovers novel biology.</title>
        <authorList>
            <person name="Wiegand S."/>
            <person name="Jogler M."/>
            <person name="Boedeker C."/>
            <person name="Pinto D."/>
            <person name="Vollmers J."/>
            <person name="Rivas-Marin E."/>
            <person name="Kohn T."/>
            <person name="Peeters S.H."/>
            <person name="Heuer A."/>
            <person name="Rast P."/>
            <person name="Oberbeckmann S."/>
            <person name="Bunk B."/>
            <person name="Jeske O."/>
            <person name="Meyerdierks A."/>
            <person name="Storesund J.E."/>
            <person name="Kallscheuer N."/>
            <person name="Luecker S."/>
            <person name="Lage O.M."/>
            <person name="Pohl T."/>
            <person name="Merkel B.J."/>
            <person name="Hornburger P."/>
            <person name="Mueller R.-W."/>
            <person name="Bruemmer F."/>
            <person name="Labrenz M."/>
            <person name="Spormann A.M."/>
            <person name="Op Den Camp H."/>
            <person name="Overmann J."/>
            <person name="Amann R."/>
            <person name="Jetten M.S.M."/>
            <person name="Mascher T."/>
            <person name="Medema M.H."/>
            <person name="Devos D.P."/>
            <person name="Kaster A.-K."/>
            <person name="Ovreas L."/>
            <person name="Rohde M."/>
            <person name="Galperin M.Y."/>
            <person name="Jogler C."/>
        </authorList>
    </citation>
    <scope>NUCLEOTIDE SEQUENCE [LARGE SCALE GENOMIC DNA]</scope>
    <source>
        <strain evidence="10 11">Pla52o</strain>
    </source>
</reference>
<proteinExistence type="inferred from homology"/>
<evidence type="ECO:0000313" key="10">
    <source>
        <dbReference type="EMBL" id="TWU22410.1"/>
    </source>
</evidence>
<dbReference type="InterPro" id="IPR000905">
    <property type="entry name" value="Gcp-like_dom"/>
</dbReference>
<dbReference type="EC" id="2.3.1.234" evidence="8"/>
<evidence type="ECO:0000259" key="9">
    <source>
        <dbReference type="Pfam" id="PF00814"/>
    </source>
</evidence>
<keyword evidence="4 8" id="KW-0479">Metal-binding</keyword>
<evidence type="ECO:0000313" key="11">
    <source>
        <dbReference type="Proteomes" id="UP000316304"/>
    </source>
</evidence>
<dbReference type="HAMAP" id="MF_01445">
    <property type="entry name" value="TsaD"/>
    <property type="match status" value="1"/>
</dbReference>
<protein>
    <recommendedName>
        <fullName evidence="8">tRNA N6-adenosine threonylcarbamoyltransferase</fullName>
        <ecNumber evidence="8">2.3.1.234</ecNumber>
    </recommendedName>
    <alternativeName>
        <fullName evidence="8">N6-L-threonylcarbamoyladenine synthase</fullName>
        <shortName evidence="8">t(6)A synthase</shortName>
    </alternativeName>
    <alternativeName>
        <fullName evidence="8">t(6)A37 threonylcarbamoyladenosine biosynthesis protein TsaD</fullName>
    </alternativeName>
    <alternativeName>
        <fullName evidence="8">tRNA threonylcarbamoyladenosine biosynthesis protein TsaD</fullName>
    </alternativeName>
</protein>
<comment type="subcellular location">
    <subcellularLocation>
        <location evidence="8">Cytoplasm</location>
    </subcellularLocation>
</comment>
<dbReference type="InterPro" id="IPR022450">
    <property type="entry name" value="TsaD"/>
</dbReference>
<dbReference type="Proteomes" id="UP000316304">
    <property type="component" value="Unassembled WGS sequence"/>
</dbReference>
<dbReference type="GO" id="GO:0002949">
    <property type="term" value="P:tRNA threonylcarbamoyladenosine modification"/>
    <property type="evidence" value="ECO:0007669"/>
    <property type="project" value="UniProtKB-UniRule"/>
</dbReference>
<comment type="caution">
    <text evidence="8">Lacks conserved residue(s) required for the propagation of feature annotation.</text>
</comment>
<comment type="caution">
    <text evidence="10">The sequence shown here is derived from an EMBL/GenBank/DDBJ whole genome shotgun (WGS) entry which is preliminary data.</text>
</comment>
<comment type="function">
    <text evidence="8">Required for the formation of a threonylcarbamoyl group on adenosine at position 37 (t(6)A37) in tRNAs that read codons beginning with adenine. Is involved in the transfer of the threonylcarbamoyl moiety of threonylcarbamoyl-AMP (TC-AMP) to the N6 group of A37, together with TsaE and TsaB. TsaD likely plays a direct catalytic role in this reaction.</text>
</comment>
<organism evidence="10 11">
    <name type="scientific">Novipirellula galeiformis</name>
    <dbReference type="NCBI Taxonomy" id="2528004"/>
    <lineage>
        <taxon>Bacteria</taxon>
        <taxon>Pseudomonadati</taxon>
        <taxon>Planctomycetota</taxon>
        <taxon>Planctomycetia</taxon>
        <taxon>Pirellulales</taxon>
        <taxon>Pirellulaceae</taxon>
        <taxon>Novipirellula</taxon>
    </lineage>
</organism>